<name>A0AA40C3A9_9PEZI</name>
<keyword evidence="3" id="KW-0378">Hydrolase</keyword>
<dbReference type="PANTHER" id="PTHR12792">
    <property type="entry name" value="EXTRA SPINDLE POLES 1-RELATED"/>
    <property type="match status" value="1"/>
</dbReference>
<dbReference type="GO" id="GO:0044732">
    <property type="term" value="C:mitotic spindle pole body"/>
    <property type="evidence" value="ECO:0007669"/>
    <property type="project" value="TreeGrafter"/>
</dbReference>
<accession>A0AA40C3A9</accession>
<feature type="region of interest" description="Disordered" evidence="5">
    <location>
        <begin position="89"/>
        <end position="153"/>
    </location>
</feature>
<sequence length="2100" mass="230871">MDISAQADALRSATTAVSTCSPATSALLKSLLMPNDEPSQPMKAPRARANTAGAKKGNASVSADKELSAREKARLATQVVNALIKSLAEAAKPTPTPPSPTRQAAQDDELVKTATRNSSRRSLSAPATPLQPRSTNGLSSPSKHGRSTLKSKNTTGLLSAAECARVALAALRQIHATGKVSFPPLQLEMAMSSVVGKLVVLGLHDQAVKEARILKRRLEGAPAKPEATKAGKTFNAESKNTSQSLAELLDFGEAKVTGQELHLVVTTQVQMLQVLGTTNKPSSIEAALPYLRHTCKSSPINLISKLAEERSMDIGKLARLMERVAYHLLSVTPSHSSREDSIAQEIRLSVSPDAAFELQALALEARLHWWKLAKHKGDVNKDVLSPLAAYLSAFVRRTQSRGQTVYSKCHEIFTRLRPQFEDYQAISPKRSSSLASIYQTLATLAKENGQAPAAETWIQKIREGLCAKEDSIAKTCSVAAQLLALHLKNPAKFLRDDTLLDEVVSGIQGPLRGDSNELDELLTSVCAARRSAVNLLVALNKGGAGMDFVPSARTTGLLESLVLHCPRFCLRWLGKPPGPTSSTKDYLRYEQRRKLMQETIDHTLESAFMIIKTGLDQNRLGWEAMGTILGDCSTLLEYMGSFAAPDSTSSYYVKMSHFYYMQYYSLRQQSKDPKDPAPMRALRNSIECVKDRPAPEREKAQLLLKLEKMAEVCTTLGRKDQALAALHTIRETLVEDGVLKVIASALNTTPISTAWTRNEKAETLSRTLSSISKLEHPWVDWTANLSEAEQAAALEHRLYFILLRNGKNRDEITLQHPTVDSLLRTYIPTRFPVRRFRVLIDLLCSDIGNNDQSELLSVTRDASQVEERGQLGDDAGLQPYVAHMKAFYRSVTALTNSDMGTVEESILAWKVLAKSCQTKTELEGFIDDVAGLLDHLQSVADFLRMKGHDGLLATALELSADISHLAEGPAPGDLIQCKASLALQYSNLGRSSKAEQLFLATMEYVDTQAAASDAVASFHLAFAEHYVAIGNLKKAEEHLAQAQAAFDSDVSIKKSRPGQRKYVVIYALYLHSVIALERGDSHFALIYARESIKSLYQDWKKLESQQATGATPDTSMTGDTGLSSTSTGATKEILIQSPGPEFWKLFHVLYRNLLRVSAIYAHLGMFQETMYYAEQAQKLTKTANSELYNSHSAAWIASMFAKSASSFKSLELLQEAGDSLPDGGGSYLSAALACQISSLYLDLRNAEGANIMLAKAEAYLENLSWQTSQATNMAALEDRVAKLNIEDKPPVKSARRTVRQPAVKKTTRTAATTRAKVVTPKPAAVMEDTQISKLRVSILVQKAMSMLGRKEWNAARAVLGEALEASKTIGLVPNGQVAMAACLLGMSLEQMSQDPVFSVIQDSTISFPAVSCSVDKAAVDRHSATKASPPKKSRSAAVQGVSKEPTRAYVENLKEAQEYLLQAHSVATLSGEASLVHRISGMLQNIGLLLAATSVKARALTQSGHTSYSVELARNLTWRRERKAVVLEKHKPKFEGQDWPVPLHSAVPKRTSLGFTLDLFRFQKDYIDIIPKMWSVISLSLSENNHDLCITKLQSGHTPFVIRLPLERASSRDADTEVFNFQQGRTELLEIIKMANDSCHTAKDMTVKGAKSAWWQDRETLDLRLKDLLANIEQIWLGGFRGIFSQHTRRPELLARFQKSFLNILDKCLPSRRRVRGKKTKTAQTPVNLDSRILELFIGLGDTTGQDCDFEEELTDLLYFVVDILQFHGETNAYDEIDFDTMLVETFDALHSYHSAVKSSKAPNTGAHTILMLDKSLHVFPWESLPCLQGCAVSRMPSLACLRRLIQEQKTKRSSSTPVQNQQSDAAHGSTEGHHASFASGSYILNPSGDLKTTQSTFAKPLATHLPSSTWNQIVGRDPTEPEFESALADKDILLYFGHGSGAQYIRSRTVRNLERCRATVLLMGCSSARLNDAGEFEVYGPAWNYMMAGCPAVVGTLWDVTDRDIDRFAGRVFEEWGLVPVGTFDEENDKEKGKQKSVKDWGRGGKLPGVDEVVREKGVDNAGRVSLVEAVARARDACRFRYVTAAAVAVYGIPVYVEK</sequence>
<gene>
    <name evidence="7" type="ORF">B0T14DRAFT_428013</name>
</gene>
<evidence type="ECO:0000256" key="3">
    <source>
        <dbReference type="ARBA" id="ARBA00022801"/>
    </source>
</evidence>
<comment type="caution">
    <text evidence="7">The sequence shown here is derived from an EMBL/GenBank/DDBJ whole genome shotgun (WGS) entry which is preliminary data.</text>
</comment>
<feature type="compositionally biased region" description="Polar residues" evidence="5">
    <location>
        <begin position="1854"/>
        <end position="1865"/>
    </location>
</feature>
<keyword evidence="8" id="KW-1185">Reference proteome</keyword>
<dbReference type="PANTHER" id="PTHR12792:SF0">
    <property type="entry name" value="SEPARIN"/>
    <property type="match status" value="1"/>
</dbReference>
<evidence type="ECO:0000256" key="5">
    <source>
        <dbReference type="SAM" id="MobiDB-lite"/>
    </source>
</evidence>
<comment type="catalytic activity">
    <reaction evidence="1">
        <text>All bonds known to be hydrolyzed by this endopeptidase have arginine in P1 and an acidic residue in P4. P6 is often occupied by an acidic residue or by a hydroxy-amino-acid residue, the phosphorylation of which enhances cleavage.</text>
        <dbReference type="EC" id="3.4.22.49"/>
    </reaction>
</comment>
<dbReference type="GO" id="GO:0072686">
    <property type="term" value="C:mitotic spindle"/>
    <property type="evidence" value="ECO:0007669"/>
    <property type="project" value="TreeGrafter"/>
</dbReference>
<evidence type="ECO:0000313" key="8">
    <source>
        <dbReference type="Proteomes" id="UP001175000"/>
    </source>
</evidence>
<dbReference type="PROSITE" id="PS51700">
    <property type="entry name" value="SEPARIN"/>
    <property type="match status" value="1"/>
</dbReference>
<feature type="compositionally biased region" description="Polar residues" evidence="5">
    <location>
        <begin position="131"/>
        <end position="142"/>
    </location>
</feature>
<dbReference type="InterPro" id="IPR030397">
    <property type="entry name" value="SEPARIN_core_dom"/>
</dbReference>
<organism evidence="7 8">
    <name type="scientific">Immersiella caudata</name>
    <dbReference type="NCBI Taxonomy" id="314043"/>
    <lineage>
        <taxon>Eukaryota</taxon>
        <taxon>Fungi</taxon>
        <taxon>Dikarya</taxon>
        <taxon>Ascomycota</taxon>
        <taxon>Pezizomycotina</taxon>
        <taxon>Sordariomycetes</taxon>
        <taxon>Sordariomycetidae</taxon>
        <taxon>Sordariales</taxon>
        <taxon>Lasiosphaeriaceae</taxon>
        <taxon>Immersiella</taxon>
    </lineage>
</organism>
<reference evidence="7" key="1">
    <citation type="submission" date="2023-06" db="EMBL/GenBank/DDBJ databases">
        <title>Genome-scale phylogeny and comparative genomics of the fungal order Sordariales.</title>
        <authorList>
            <consortium name="Lawrence Berkeley National Laboratory"/>
            <person name="Hensen N."/>
            <person name="Bonometti L."/>
            <person name="Westerberg I."/>
            <person name="Brannstrom I.O."/>
            <person name="Guillou S."/>
            <person name="Cros-Aarteil S."/>
            <person name="Calhoun S."/>
            <person name="Haridas S."/>
            <person name="Kuo A."/>
            <person name="Mondo S."/>
            <person name="Pangilinan J."/>
            <person name="Riley R."/>
            <person name="Labutti K."/>
            <person name="Andreopoulos B."/>
            <person name="Lipzen A."/>
            <person name="Chen C."/>
            <person name="Yanf M."/>
            <person name="Daum C."/>
            <person name="Ng V."/>
            <person name="Clum A."/>
            <person name="Steindorff A."/>
            <person name="Ohm R."/>
            <person name="Martin F."/>
            <person name="Silar P."/>
            <person name="Natvig D."/>
            <person name="Lalanne C."/>
            <person name="Gautier V."/>
            <person name="Ament-Velasquez S.L."/>
            <person name="Kruys A."/>
            <person name="Hutchinson M.I."/>
            <person name="Powell A.J."/>
            <person name="Barry K."/>
            <person name="Miller A.N."/>
            <person name="Grigoriev I.V."/>
            <person name="Debuchy R."/>
            <person name="Gladieux P."/>
            <person name="Thoren M.H."/>
            <person name="Johannesson H."/>
        </authorList>
    </citation>
    <scope>NUCLEOTIDE SEQUENCE</scope>
    <source>
        <strain evidence="7">CBS 606.72</strain>
    </source>
</reference>
<evidence type="ECO:0000256" key="2">
    <source>
        <dbReference type="ARBA" id="ARBA00012489"/>
    </source>
</evidence>
<dbReference type="EMBL" id="JAULSU010000003">
    <property type="protein sequence ID" value="KAK0623465.1"/>
    <property type="molecule type" value="Genomic_DNA"/>
</dbReference>
<keyword evidence="4" id="KW-0159">Chromosome partition</keyword>
<proteinExistence type="predicted"/>
<evidence type="ECO:0000259" key="6">
    <source>
        <dbReference type="PROSITE" id="PS51700"/>
    </source>
</evidence>
<dbReference type="GO" id="GO:0004197">
    <property type="term" value="F:cysteine-type endopeptidase activity"/>
    <property type="evidence" value="ECO:0007669"/>
    <property type="project" value="InterPro"/>
</dbReference>
<dbReference type="GO" id="GO:0006508">
    <property type="term" value="P:proteolysis"/>
    <property type="evidence" value="ECO:0007669"/>
    <property type="project" value="InterPro"/>
</dbReference>
<feature type="region of interest" description="Disordered" evidence="5">
    <location>
        <begin position="34"/>
        <end position="66"/>
    </location>
</feature>
<dbReference type="InterPro" id="IPR011990">
    <property type="entry name" value="TPR-like_helical_dom_sf"/>
</dbReference>
<protein>
    <recommendedName>
        <fullName evidence="2">separase</fullName>
        <ecNumber evidence="2">3.4.22.49</ecNumber>
    </recommendedName>
</protein>
<dbReference type="Pfam" id="PF03568">
    <property type="entry name" value="Separin_C"/>
    <property type="match status" value="1"/>
</dbReference>
<dbReference type="GO" id="GO:0005737">
    <property type="term" value="C:cytoplasm"/>
    <property type="evidence" value="ECO:0007669"/>
    <property type="project" value="TreeGrafter"/>
</dbReference>
<evidence type="ECO:0000256" key="4">
    <source>
        <dbReference type="ARBA" id="ARBA00022829"/>
    </source>
</evidence>
<dbReference type="GO" id="GO:0051307">
    <property type="term" value="P:meiotic chromosome separation"/>
    <property type="evidence" value="ECO:0007669"/>
    <property type="project" value="TreeGrafter"/>
</dbReference>
<dbReference type="GO" id="GO:0005634">
    <property type="term" value="C:nucleus"/>
    <property type="evidence" value="ECO:0007669"/>
    <property type="project" value="InterPro"/>
</dbReference>
<dbReference type="Gene3D" id="1.25.40.10">
    <property type="entry name" value="Tetratricopeptide repeat domain"/>
    <property type="match status" value="1"/>
</dbReference>
<feature type="region of interest" description="Disordered" evidence="5">
    <location>
        <begin position="1421"/>
        <end position="1440"/>
    </location>
</feature>
<feature type="region of interest" description="Disordered" evidence="5">
    <location>
        <begin position="1851"/>
        <end position="1874"/>
    </location>
</feature>
<feature type="domain" description="Peptidase C50" evidence="6">
    <location>
        <begin position="1878"/>
        <end position="1977"/>
    </location>
</feature>
<dbReference type="EC" id="3.4.22.49" evidence="2"/>
<evidence type="ECO:0000313" key="7">
    <source>
        <dbReference type="EMBL" id="KAK0623465.1"/>
    </source>
</evidence>
<dbReference type="Proteomes" id="UP001175000">
    <property type="component" value="Unassembled WGS sequence"/>
</dbReference>
<evidence type="ECO:0000256" key="1">
    <source>
        <dbReference type="ARBA" id="ARBA00000451"/>
    </source>
</evidence>
<dbReference type="InterPro" id="IPR005314">
    <property type="entry name" value="Peptidase_C50"/>
</dbReference>